<dbReference type="EMBL" id="JAEKJW010000003">
    <property type="protein sequence ID" value="MBN8198433.1"/>
    <property type="molecule type" value="Genomic_DNA"/>
</dbReference>
<gene>
    <name evidence="1" type="ORF">JF547_18330</name>
</gene>
<evidence type="ECO:0000313" key="2">
    <source>
        <dbReference type="Proteomes" id="UP000664405"/>
    </source>
</evidence>
<organism evidence="1 2">
    <name type="scientific">Thalassospira povalilytica</name>
    <dbReference type="NCBI Taxonomy" id="732237"/>
    <lineage>
        <taxon>Bacteria</taxon>
        <taxon>Pseudomonadati</taxon>
        <taxon>Pseudomonadota</taxon>
        <taxon>Alphaproteobacteria</taxon>
        <taxon>Rhodospirillales</taxon>
        <taxon>Thalassospiraceae</taxon>
        <taxon>Thalassospira</taxon>
    </lineage>
</organism>
<evidence type="ECO:0000313" key="1">
    <source>
        <dbReference type="EMBL" id="MBN8198433.1"/>
    </source>
</evidence>
<comment type="caution">
    <text evidence="1">The sequence shown here is derived from an EMBL/GenBank/DDBJ whole genome shotgun (WGS) entry which is preliminary data.</text>
</comment>
<reference evidence="1" key="1">
    <citation type="submission" date="2020-12" db="EMBL/GenBank/DDBJ databases">
        <title>Oil enriched cultivation method for isolating marine PHA-producing bacteria.</title>
        <authorList>
            <person name="Zheng W."/>
            <person name="Yu S."/>
            <person name="Huang Y."/>
        </authorList>
    </citation>
    <scope>NUCLEOTIDE SEQUENCE</scope>
    <source>
        <strain evidence="1">SY-2-3</strain>
    </source>
</reference>
<proteinExistence type="predicted"/>
<dbReference type="RefSeq" id="WP_206928244.1">
    <property type="nucleotide sequence ID" value="NZ_JAEKJW010000003.1"/>
</dbReference>
<dbReference type="AlphaFoldDB" id="A0A8I1MAI3"/>
<dbReference type="Proteomes" id="UP000664405">
    <property type="component" value="Unassembled WGS sequence"/>
</dbReference>
<name>A0A8I1MAI3_9PROT</name>
<accession>A0A8I1MAI3</accession>
<sequence length="80" mass="8762">MFPLLKKVETWVRNQWVDATVGFILLFTALNDTGDTLVDDVITGNVGTSHGVLVLGLAHVIRSIPPVIKSIGIIFYPEKT</sequence>
<protein>
    <submittedName>
        <fullName evidence="1">Uncharacterized protein</fullName>
    </submittedName>
</protein>